<evidence type="ECO:0000313" key="6">
    <source>
        <dbReference type="EMBL" id="WEB39592.1"/>
    </source>
</evidence>
<keyword evidence="1 4" id="KW-0808">Transferase</keyword>
<dbReference type="InterPro" id="IPR024925">
    <property type="entry name" value="Malonyl_CoA-ACP_transAc"/>
</dbReference>
<evidence type="ECO:0000256" key="2">
    <source>
        <dbReference type="ARBA" id="ARBA00023315"/>
    </source>
</evidence>
<dbReference type="PIRSF" id="PIRSF000446">
    <property type="entry name" value="Mct"/>
    <property type="match status" value="1"/>
</dbReference>
<evidence type="ECO:0000256" key="3">
    <source>
        <dbReference type="ARBA" id="ARBA00048462"/>
    </source>
</evidence>
<dbReference type="InterPro" id="IPR050858">
    <property type="entry name" value="Mal-CoA-ACP_Trans/PKS_FabD"/>
</dbReference>
<protein>
    <recommendedName>
        <fullName evidence="4">Malonyl CoA-acyl carrier protein transacylase</fullName>
        <ecNumber evidence="4">2.3.1.39</ecNumber>
    </recommendedName>
</protein>
<evidence type="ECO:0000256" key="1">
    <source>
        <dbReference type="ARBA" id="ARBA00022679"/>
    </source>
</evidence>
<dbReference type="Proteomes" id="UP001218629">
    <property type="component" value="Chromosome"/>
</dbReference>
<dbReference type="SUPFAM" id="SSF55048">
    <property type="entry name" value="Probable ACP-binding domain of malonyl-CoA ACP transacylase"/>
    <property type="match status" value="1"/>
</dbReference>
<evidence type="ECO:0000313" key="7">
    <source>
        <dbReference type="Proteomes" id="UP001218629"/>
    </source>
</evidence>
<comment type="catalytic activity">
    <reaction evidence="3 4">
        <text>holo-[ACP] + malonyl-CoA = malonyl-[ACP] + CoA</text>
        <dbReference type="Rhea" id="RHEA:41792"/>
        <dbReference type="Rhea" id="RHEA-COMP:9623"/>
        <dbReference type="Rhea" id="RHEA-COMP:9685"/>
        <dbReference type="ChEBI" id="CHEBI:57287"/>
        <dbReference type="ChEBI" id="CHEBI:57384"/>
        <dbReference type="ChEBI" id="CHEBI:64479"/>
        <dbReference type="ChEBI" id="CHEBI:78449"/>
        <dbReference type="EC" id="2.3.1.39"/>
    </reaction>
</comment>
<evidence type="ECO:0000256" key="4">
    <source>
        <dbReference type="PIRNR" id="PIRNR000446"/>
    </source>
</evidence>
<organism evidence="6 7">
    <name type="scientific">Streptomyces yunnanensis</name>
    <dbReference type="NCBI Taxonomy" id="156453"/>
    <lineage>
        <taxon>Bacteria</taxon>
        <taxon>Bacillati</taxon>
        <taxon>Actinomycetota</taxon>
        <taxon>Actinomycetes</taxon>
        <taxon>Kitasatosporales</taxon>
        <taxon>Streptomycetaceae</taxon>
        <taxon>Streptomyces</taxon>
    </lineage>
</organism>
<dbReference type="Gene3D" id="3.30.70.250">
    <property type="entry name" value="Malonyl-CoA ACP transacylase, ACP-binding"/>
    <property type="match status" value="1"/>
</dbReference>
<dbReference type="InterPro" id="IPR014043">
    <property type="entry name" value="Acyl_transferase_dom"/>
</dbReference>
<proteinExistence type="inferred from homology"/>
<keyword evidence="7" id="KW-1185">Reference proteome</keyword>
<dbReference type="InterPro" id="IPR016036">
    <property type="entry name" value="Malonyl_transacylase_ACP-bd"/>
</dbReference>
<dbReference type="SMART" id="SM00827">
    <property type="entry name" value="PKS_AT"/>
    <property type="match status" value="1"/>
</dbReference>
<dbReference type="InterPro" id="IPR016035">
    <property type="entry name" value="Acyl_Trfase/lysoPLipase"/>
</dbReference>
<dbReference type="PANTHER" id="PTHR42681:SF1">
    <property type="entry name" value="MALONYL-COA-ACYL CARRIER PROTEIN TRANSACYLASE, MITOCHONDRIAL"/>
    <property type="match status" value="1"/>
</dbReference>
<dbReference type="Gene3D" id="3.40.366.10">
    <property type="entry name" value="Malonyl-Coenzyme A Acyl Carrier Protein, domain 2"/>
    <property type="match status" value="1"/>
</dbReference>
<feature type="domain" description="Malonyl-CoA:ACP transacylase (MAT)" evidence="5">
    <location>
        <begin position="8"/>
        <end position="292"/>
    </location>
</feature>
<dbReference type="SUPFAM" id="SSF52151">
    <property type="entry name" value="FabD/lysophospholipase-like"/>
    <property type="match status" value="1"/>
</dbReference>
<dbReference type="PANTHER" id="PTHR42681">
    <property type="entry name" value="MALONYL-COA-ACYL CARRIER PROTEIN TRANSACYLASE, MITOCHONDRIAL"/>
    <property type="match status" value="1"/>
</dbReference>
<dbReference type="Pfam" id="PF00698">
    <property type="entry name" value="Acyl_transf_1"/>
    <property type="match status" value="1"/>
</dbReference>
<gene>
    <name evidence="6" type="ORF">MOV08_10125</name>
</gene>
<keyword evidence="2 4" id="KW-0012">Acyltransferase</keyword>
<reference evidence="6 7" key="1">
    <citation type="submission" date="2022-03" db="EMBL/GenBank/DDBJ databases">
        <title>Streptomyces yunnanensis P86,complete genome.</title>
        <authorList>
            <person name="Chen S."/>
            <person name="Zhang Q."/>
        </authorList>
    </citation>
    <scope>NUCLEOTIDE SEQUENCE [LARGE SCALE GENOMIC DNA]</scope>
    <source>
        <strain evidence="6 7">P86</strain>
    </source>
</reference>
<dbReference type="EMBL" id="CP095749">
    <property type="protein sequence ID" value="WEB39592.1"/>
    <property type="molecule type" value="Genomic_DNA"/>
</dbReference>
<dbReference type="InterPro" id="IPR001227">
    <property type="entry name" value="Ac_transferase_dom_sf"/>
</dbReference>
<dbReference type="RefSeq" id="WP_275307140.1">
    <property type="nucleotide sequence ID" value="NZ_CP095749.1"/>
</dbReference>
<accession>A0ABY8A3R2</accession>
<evidence type="ECO:0000259" key="5">
    <source>
        <dbReference type="SMART" id="SM00827"/>
    </source>
</evidence>
<comment type="similarity">
    <text evidence="4">Belongs to the fabD family.</text>
</comment>
<sequence>MSTRTVCCFPGQGIQRVGMCADLFDRFPEETTLASEVLGYSIRDLCLHGPAEKLADTRFTQPAIYVANALAWRSRRPDFEPAGALGHSLGEYNALEAAGVFDFATGLRLVRDRAAATARCTAGGMLAVVGPTTEQLRELLRRAGLDGVDIANLNSWRHQVLAGPDEELSAAARELAAAGARVVTRLAVSGPFHSRYMRSAALEFQHAFDGLTFAEPEFPVWSNRTARPHTSADTARLLVDHLTHPVRWRECVSAVLDEGAAEFVEVGESTVLTSMIRHIRAEREEGGDDGDRY</sequence>
<name>A0ABY8A3R2_9ACTN</name>
<dbReference type="EC" id="2.3.1.39" evidence="4"/>